<comment type="similarity">
    <text evidence="1">Belongs to the RutC family.</text>
</comment>
<dbReference type="InterPro" id="IPR035959">
    <property type="entry name" value="RutC-like_sf"/>
</dbReference>
<dbReference type="PANTHER" id="PTHR11803:SF58">
    <property type="entry name" value="PROTEIN HMF1-RELATED"/>
    <property type="match status" value="1"/>
</dbReference>
<comment type="caution">
    <text evidence="3">The sequence shown here is derived from an EMBL/GenBank/DDBJ whole genome shotgun (WGS) entry which is preliminary data.</text>
</comment>
<dbReference type="Gene3D" id="3.30.1330.40">
    <property type="entry name" value="RutC-like"/>
    <property type="match status" value="1"/>
</dbReference>
<gene>
    <name evidence="3" type="ORF">KVG22_06340</name>
</gene>
<dbReference type="Proteomes" id="UP000777661">
    <property type="component" value="Unassembled WGS sequence"/>
</dbReference>
<organism evidence="3 4">
    <name type="scientific">Nitratireductor rhodophyticola</name>
    <dbReference type="NCBI Taxonomy" id="2854036"/>
    <lineage>
        <taxon>Bacteria</taxon>
        <taxon>Pseudomonadati</taxon>
        <taxon>Pseudomonadota</taxon>
        <taxon>Alphaproteobacteria</taxon>
        <taxon>Hyphomicrobiales</taxon>
        <taxon>Phyllobacteriaceae</taxon>
        <taxon>Nitratireductor</taxon>
    </lineage>
</organism>
<reference evidence="3 4" key="1">
    <citation type="submission" date="2021-06" db="EMBL/GenBank/DDBJ databases">
        <title>Nitratireductor porphyridii sp. nov., isolated from a small marine red alga, Porphyridium purpureum in South Korea.</title>
        <authorList>
            <person name="Kim K.H."/>
            <person name="Kristyanto S."/>
            <person name="Jeon C.O."/>
        </authorList>
    </citation>
    <scope>NUCLEOTIDE SEQUENCE [LARGE SCALE GENOMIC DNA]</scope>
    <source>
        <strain evidence="3 4">R6</strain>
    </source>
</reference>
<protein>
    <submittedName>
        <fullName evidence="3">RidA family protein</fullName>
    </submittedName>
</protein>
<evidence type="ECO:0000256" key="1">
    <source>
        <dbReference type="ARBA" id="ARBA00010552"/>
    </source>
</evidence>
<dbReference type="SUPFAM" id="SSF55298">
    <property type="entry name" value="YjgF-like"/>
    <property type="match status" value="1"/>
</dbReference>
<name>A0ABS7R5J0_9HYPH</name>
<dbReference type="InterPro" id="IPR006175">
    <property type="entry name" value="YjgF/YER057c/UK114"/>
</dbReference>
<dbReference type="CDD" id="cd00448">
    <property type="entry name" value="YjgF_YER057c_UK114_family"/>
    <property type="match status" value="1"/>
</dbReference>
<dbReference type="Pfam" id="PF01042">
    <property type="entry name" value="Ribonuc_L-PSP"/>
    <property type="match status" value="1"/>
</dbReference>
<evidence type="ECO:0000256" key="2">
    <source>
        <dbReference type="SAM" id="MobiDB-lite"/>
    </source>
</evidence>
<evidence type="ECO:0000313" key="4">
    <source>
        <dbReference type="Proteomes" id="UP000777661"/>
    </source>
</evidence>
<dbReference type="EMBL" id="JAHSQO010000002">
    <property type="protein sequence ID" value="MBY8916196.1"/>
    <property type="molecule type" value="Genomic_DNA"/>
</dbReference>
<feature type="region of interest" description="Disordered" evidence="2">
    <location>
        <begin position="1"/>
        <end position="22"/>
    </location>
</feature>
<accession>A0ABS7R5J0</accession>
<proteinExistence type="inferred from homology"/>
<evidence type="ECO:0000313" key="3">
    <source>
        <dbReference type="EMBL" id="MBY8916196.1"/>
    </source>
</evidence>
<dbReference type="RefSeq" id="WP_223005489.1">
    <property type="nucleotide sequence ID" value="NZ_JAHSQO010000002.1"/>
</dbReference>
<sequence>MSETENAPNAAEPRLLHATVSPEGWPQPKGYANAVMTDGGIIYTGGLVGWDREGRFPKGFVAQAHQTFRNIRDVLEAAGAGPEHLTRLTWYVTNVEDYLADPKGLGKAYRDVFGRCFPAMATVQVTRLVEPEAVVEIEATAVLPAQK</sequence>
<dbReference type="PANTHER" id="PTHR11803">
    <property type="entry name" value="2-IMINOBUTANOATE/2-IMINOPROPANOATE DEAMINASE RIDA"/>
    <property type="match status" value="1"/>
</dbReference>
<keyword evidence="4" id="KW-1185">Reference proteome</keyword>